<proteinExistence type="predicted"/>
<accession>S4VYA6</accession>
<dbReference type="KEGG" id="vg:16512316"/>
<organism evidence="1 2">
    <name type="scientific">Pandoravirus dulcis</name>
    <dbReference type="NCBI Taxonomy" id="1349409"/>
    <lineage>
        <taxon>Viruses</taxon>
        <taxon>Pandoravirus</taxon>
    </lineage>
</organism>
<name>S4VYA6_9VIRU</name>
<sequence length="93" mass="10030">MAVADHDILDSIVGLPDRADVVGLVDFGAKTGLRDDIVRHAIAAGMNPYTVQGARHMAAHLWRTKALCRSAGRTYETDRALALCHGLCDARAF</sequence>
<dbReference type="GeneID" id="16512316"/>
<evidence type="ECO:0000313" key="2">
    <source>
        <dbReference type="Proteomes" id="UP000201566"/>
    </source>
</evidence>
<gene>
    <name evidence="1" type="ORF">pdul_cds_824</name>
</gene>
<dbReference type="EMBL" id="KC977570">
    <property type="protein sequence ID" value="AGO83031.1"/>
    <property type="molecule type" value="Genomic_DNA"/>
</dbReference>
<dbReference type="RefSeq" id="YP_008319700.1">
    <property type="nucleotide sequence ID" value="NC_021858.1"/>
</dbReference>
<reference evidence="1 2" key="1">
    <citation type="journal article" date="2013" name="Science">
        <title>Pandoraviruses: amoeba viruses with genomes up to 2.5 Mb reaching that of parasitic eukaryotes.</title>
        <authorList>
            <person name="Philippe N."/>
            <person name="Legendre M."/>
            <person name="Doutre G."/>
            <person name="Coute Y."/>
            <person name="Poirot O."/>
            <person name="Lescot M."/>
            <person name="Arslan D."/>
            <person name="Seltzer V."/>
            <person name="Bertaux L."/>
            <person name="Bruley C."/>
            <person name="Garin J."/>
            <person name="Claverie J.M."/>
            <person name="Abergel C."/>
        </authorList>
    </citation>
    <scope>NUCLEOTIDE SEQUENCE [LARGE SCALE GENOMIC DNA]</scope>
    <source>
        <strain evidence="1">Melbourne</strain>
    </source>
</reference>
<protein>
    <submittedName>
        <fullName evidence="1">Uncharacterized protein</fullName>
    </submittedName>
</protein>
<evidence type="ECO:0000313" key="1">
    <source>
        <dbReference type="EMBL" id="AGO83031.1"/>
    </source>
</evidence>
<dbReference type="Proteomes" id="UP000201566">
    <property type="component" value="Segment"/>
</dbReference>